<dbReference type="EC" id="2.3.1.234" evidence="8"/>
<keyword evidence="4 8" id="KW-0479">Metal-binding</keyword>
<protein>
    <recommendedName>
        <fullName evidence="8">tRNA N6-adenosine threonylcarbamoyltransferase</fullName>
        <ecNumber evidence="8">2.3.1.234</ecNumber>
    </recommendedName>
    <alternativeName>
        <fullName evidence="8">N6-L-threonylcarbamoyladenine synthase</fullName>
        <shortName evidence="8">t(6)A synthase</shortName>
    </alternativeName>
    <alternativeName>
        <fullName evidence="8">t(6)A37 threonylcarbamoyladenosine biosynthesis protein TsaD</fullName>
    </alternativeName>
    <alternativeName>
        <fullName evidence="8">tRNA threonylcarbamoyladenosine biosynthesis protein TsaD</fullName>
    </alternativeName>
</protein>
<dbReference type="Pfam" id="PF00814">
    <property type="entry name" value="TsaD"/>
    <property type="match status" value="1"/>
</dbReference>
<keyword evidence="11" id="KW-1185">Reference proteome</keyword>
<dbReference type="PANTHER" id="PTHR11735:SF6">
    <property type="entry name" value="TRNA N6-ADENOSINE THREONYLCARBAMOYLTRANSFERASE, MITOCHONDRIAL"/>
    <property type="match status" value="1"/>
</dbReference>
<proteinExistence type="inferred from homology"/>
<dbReference type="InterPro" id="IPR043129">
    <property type="entry name" value="ATPase_NBD"/>
</dbReference>
<dbReference type="InterPro" id="IPR000905">
    <property type="entry name" value="Gcp-like_dom"/>
</dbReference>
<dbReference type="CDD" id="cd24133">
    <property type="entry name" value="ASKHA_NBD_TsaD_bac"/>
    <property type="match status" value="1"/>
</dbReference>
<keyword evidence="5 8" id="KW-0408">Iron</keyword>
<dbReference type="FunFam" id="3.30.420.40:FF:000040">
    <property type="entry name" value="tRNA N6-adenosine threonylcarbamoyltransferase"/>
    <property type="match status" value="1"/>
</dbReference>
<evidence type="ECO:0000256" key="5">
    <source>
        <dbReference type="ARBA" id="ARBA00023004"/>
    </source>
</evidence>
<evidence type="ECO:0000256" key="7">
    <source>
        <dbReference type="ARBA" id="ARBA00048117"/>
    </source>
</evidence>
<dbReference type="SUPFAM" id="SSF53067">
    <property type="entry name" value="Actin-like ATPase domain"/>
    <property type="match status" value="1"/>
</dbReference>
<dbReference type="HAMAP" id="MF_01445">
    <property type="entry name" value="TsaD"/>
    <property type="match status" value="1"/>
</dbReference>
<keyword evidence="2 8" id="KW-0808">Transferase</keyword>
<feature type="binding site" evidence="8">
    <location>
        <position position="110"/>
    </location>
    <ligand>
        <name>Fe cation</name>
        <dbReference type="ChEBI" id="CHEBI:24875"/>
    </ligand>
</feature>
<keyword evidence="6 8" id="KW-0012">Acyltransferase</keyword>
<dbReference type="PANTHER" id="PTHR11735">
    <property type="entry name" value="TRNA N6-ADENOSINE THREONYLCARBAMOYLTRANSFERASE"/>
    <property type="match status" value="1"/>
</dbReference>
<gene>
    <name evidence="8 10" type="primary">tsaD</name>
    <name evidence="10" type="ORF">PP769_08010</name>
</gene>
<comment type="cofactor">
    <cofactor evidence="8">
        <name>Fe(2+)</name>
        <dbReference type="ChEBI" id="CHEBI:29033"/>
    </cofactor>
    <text evidence="8">Binds 1 Fe(2+) ion per subunit.</text>
</comment>
<dbReference type="Gene3D" id="3.30.420.40">
    <property type="match status" value="2"/>
</dbReference>
<organism evidence="10 11">
    <name type="scientific">Candidatus Nitrospira allomarina</name>
    <dbReference type="NCBI Taxonomy" id="3020900"/>
    <lineage>
        <taxon>Bacteria</taxon>
        <taxon>Pseudomonadati</taxon>
        <taxon>Nitrospirota</taxon>
        <taxon>Nitrospiria</taxon>
        <taxon>Nitrospirales</taxon>
        <taxon>Nitrospiraceae</taxon>
        <taxon>Nitrospira</taxon>
    </lineage>
</organism>
<feature type="binding site" evidence="8">
    <location>
        <position position="183"/>
    </location>
    <ligand>
        <name>substrate</name>
    </ligand>
</feature>
<dbReference type="GO" id="GO:0005506">
    <property type="term" value="F:iron ion binding"/>
    <property type="evidence" value="ECO:0007669"/>
    <property type="project" value="UniProtKB-UniRule"/>
</dbReference>
<feature type="binding site" evidence="8">
    <location>
        <position position="114"/>
    </location>
    <ligand>
        <name>Fe cation</name>
        <dbReference type="ChEBI" id="CHEBI:24875"/>
    </ligand>
</feature>
<name>A0AA96GEF7_9BACT</name>
<feature type="binding site" evidence="8">
    <location>
        <position position="166"/>
    </location>
    <ligand>
        <name>substrate</name>
    </ligand>
</feature>
<dbReference type="AlphaFoldDB" id="A0AA96GEF7"/>
<feature type="binding site" evidence="8">
    <location>
        <begin position="133"/>
        <end position="137"/>
    </location>
    <ligand>
        <name>substrate</name>
    </ligand>
</feature>
<feature type="domain" description="Gcp-like" evidence="9">
    <location>
        <begin position="23"/>
        <end position="308"/>
    </location>
</feature>
<dbReference type="RefSeq" id="WP_312646493.1">
    <property type="nucleotide sequence ID" value="NZ_CP116967.1"/>
</dbReference>
<keyword evidence="1 8" id="KW-0963">Cytoplasm</keyword>
<dbReference type="InterPro" id="IPR017861">
    <property type="entry name" value="KAE1/TsaD"/>
</dbReference>
<dbReference type="NCBIfam" id="TIGR00329">
    <property type="entry name" value="gcp_kae1"/>
    <property type="match status" value="1"/>
</dbReference>
<comment type="subcellular location">
    <subcellularLocation>
        <location evidence="8">Cytoplasm</location>
    </subcellularLocation>
</comment>
<dbReference type="KEGG" id="nall:PP769_08010"/>
<evidence type="ECO:0000256" key="8">
    <source>
        <dbReference type="HAMAP-Rule" id="MF_01445"/>
    </source>
</evidence>
<feature type="binding site" evidence="8">
    <location>
        <position position="179"/>
    </location>
    <ligand>
        <name>substrate</name>
    </ligand>
</feature>
<dbReference type="NCBIfam" id="TIGR03723">
    <property type="entry name" value="T6A_TsaD_YgjD"/>
    <property type="match status" value="1"/>
</dbReference>
<reference evidence="10 11" key="1">
    <citation type="submission" date="2023-01" db="EMBL/GenBank/DDBJ databases">
        <title>Cultivation and genomic characterization of new, ubiquitous marine nitrite-oxidizing bacteria from the Nitrospirales.</title>
        <authorList>
            <person name="Mueller A.J."/>
            <person name="Daebeler A."/>
            <person name="Herbold C.W."/>
            <person name="Kirkegaard R.H."/>
            <person name="Daims H."/>
        </authorList>
    </citation>
    <scope>NUCLEOTIDE SEQUENCE [LARGE SCALE GENOMIC DNA]</scope>
    <source>
        <strain evidence="10 11">VA</strain>
    </source>
</reference>
<evidence type="ECO:0000259" key="9">
    <source>
        <dbReference type="Pfam" id="PF00814"/>
    </source>
</evidence>
<evidence type="ECO:0000256" key="3">
    <source>
        <dbReference type="ARBA" id="ARBA00022694"/>
    </source>
</evidence>
<dbReference type="GO" id="GO:0002949">
    <property type="term" value="P:tRNA threonylcarbamoyladenosine modification"/>
    <property type="evidence" value="ECO:0007669"/>
    <property type="project" value="UniProtKB-UniRule"/>
</dbReference>
<accession>A0AA96GEF7</accession>
<feature type="binding site" evidence="8">
    <location>
        <position position="302"/>
    </location>
    <ligand>
        <name>Fe cation</name>
        <dbReference type="ChEBI" id="CHEBI:24875"/>
    </ligand>
</feature>
<dbReference type="Proteomes" id="UP001302719">
    <property type="component" value="Chromosome"/>
</dbReference>
<dbReference type="GO" id="GO:0005737">
    <property type="term" value="C:cytoplasm"/>
    <property type="evidence" value="ECO:0007669"/>
    <property type="project" value="UniProtKB-SubCell"/>
</dbReference>
<comment type="catalytic activity">
    <reaction evidence="7 8">
        <text>L-threonylcarbamoyladenylate + adenosine(37) in tRNA = N(6)-L-threonylcarbamoyladenosine(37) in tRNA + AMP + H(+)</text>
        <dbReference type="Rhea" id="RHEA:37059"/>
        <dbReference type="Rhea" id="RHEA-COMP:10162"/>
        <dbReference type="Rhea" id="RHEA-COMP:10163"/>
        <dbReference type="ChEBI" id="CHEBI:15378"/>
        <dbReference type="ChEBI" id="CHEBI:73682"/>
        <dbReference type="ChEBI" id="CHEBI:74411"/>
        <dbReference type="ChEBI" id="CHEBI:74418"/>
        <dbReference type="ChEBI" id="CHEBI:456215"/>
        <dbReference type="EC" id="2.3.1.234"/>
    </reaction>
</comment>
<evidence type="ECO:0000313" key="11">
    <source>
        <dbReference type="Proteomes" id="UP001302719"/>
    </source>
</evidence>
<comment type="similarity">
    <text evidence="8">Belongs to the KAE1 / TsaD family.</text>
</comment>
<evidence type="ECO:0000256" key="6">
    <source>
        <dbReference type="ARBA" id="ARBA00023315"/>
    </source>
</evidence>
<comment type="function">
    <text evidence="8">Required for the formation of a threonylcarbamoyl group on adenosine at position 37 (t(6)A37) in tRNAs that read codons beginning with adenine. Is involved in the transfer of the threonylcarbamoyl moiety of threonylcarbamoyl-AMP (TC-AMP) to the N6 group of A37, together with TsaE and TsaB. TsaD likely plays a direct catalytic role in this reaction.</text>
</comment>
<evidence type="ECO:0000313" key="10">
    <source>
        <dbReference type="EMBL" id="WNM59687.1"/>
    </source>
</evidence>
<dbReference type="GO" id="GO:0061711">
    <property type="term" value="F:tRNA N(6)-L-threonylcarbamoyladenine synthase activity"/>
    <property type="evidence" value="ECO:0007669"/>
    <property type="project" value="UniProtKB-EC"/>
</dbReference>
<evidence type="ECO:0000256" key="4">
    <source>
        <dbReference type="ARBA" id="ARBA00022723"/>
    </source>
</evidence>
<dbReference type="InterPro" id="IPR022450">
    <property type="entry name" value="TsaD"/>
</dbReference>
<feature type="binding site" evidence="8">
    <location>
        <position position="274"/>
    </location>
    <ligand>
        <name>substrate</name>
    </ligand>
</feature>
<evidence type="ECO:0000256" key="1">
    <source>
        <dbReference type="ARBA" id="ARBA00022490"/>
    </source>
</evidence>
<evidence type="ECO:0000256" key="2">
    <source>
        <dbReference type="ARBA" id="ARBA00022679"/>
    </source>
</evidence>
<sequence length="346" mass="37409">MILGIETSCDETAVAVLDWEGRILSNILDSQVEVHARYGGVVPELASRRHMECLELLTRQALGLANVSLSQLTGIAVTNRPGLVGALLVGVNFAKALAFATKIPLVTVNHLEGHLASAWLSNQDFPTPAMVLIASGGHTHLALVPHRGEYQFIGWTMDDAAGEAFDKGAKMLGLPYPGGPAIDRLAQQGNERYVLFPRPTLQSQNFNFSFSGLKTALRYFVRDEQKKGDSPLPVADIAASYQEAIVDVLVEKLCRAARQYDVKGISVVGGVAANSRLRLRLEERARTLGLHVTLPPRALCTDNGAMIAAAGLEKLKRKERAAWDVDAISTLQCKYDESAMAGLPSQ</sequence>
<dbReference type="EMBL" id="CP116967">
    <property type="protein sequence ID" value="WNM59687.1"/>
    <property type="molecule type" value="Genomic_DNA"/>
</dbReference>
<dbReference type="PRINTS" id="PR00789">
    <property type="entry name" value="OSIALOPTASE"/>
</dbReference>
<keyword evidence="3 8" id="KW-0819">tRNA processing</keyword>